<dbReference type="InterPro" id="IPR018109">
    <property type="entry name" value="Folylpolyglutamate_synth_CS"/>
</dbReference>
<dbReference type="SUPFAM" id="SSF53623">
    <property type="entry name" value="MurD-like peptide ligases, catalytic domain"/>
    <property type="match status" value="1"/>
</dbReference>
<evidence type="ECO:0000259" key="13">
    <source>
        <dbReference type="Pfam" id="PF08245"/>
    </source>
</evidence>
<comment type="similarity">
    <text evidence="2 11">Belongs to the folylpolyglutamate synthase family.</text>
</comment>
<evidence type="ECO:0000256" key="10">
    <source>
        <dbReference type="ARBA" id="ARBA00047493"/>
    </source>
</evidence>
<feature type="domain" description="Mur ligase central" evidence="13">
    <location>
        <begin position="46"/>
        <end position="265"/>
    </location>
</feature>
<organism evidence="14 15">
    <name type="scientific">Candidatus Xianfuyuplasma coldseepsis</name>
    <dbReference type="NCBI Taxonomy" id="2782163"/>
    <lineage>
        <taxon>Bacteria</taxon>
        <taxon>Bacillati</taxon>
        <taxon>Mycoplasmatota</taxon>
        <taxon>Mollicutes</taxon>
        <taxon>Candidatus Izemoplasmatales</taxon>
        <taxon>Candidatus Izemoplasmataceae</taxon>
        <taxon>Candidatus Xianfuyuplasma</taxon>
    </lineage>
</organism>
<dbReference type="InterPro" id="IPR004101">
    <property type="entry name" value="Mur_ligase_C"/>
</dbReference>
<dbReference type="GO" id="GO:0004326">
    <property type="term" value="F:tetrahydrofolylpolyglutamate synthase activity"/>
    <property type="evidence" value="ECO:0007669"/>
    <property type="project" value="UniProtKB-EC"/>
</dbReference>
<evidence type="ECO:0000256" key="1">
    <source>
        <dbReference type="ARBA" id="ARBA00001946"/>
    </source>
</evidence>
<dbReference type="PANTHER" id="PTHR11136">
    <property type="entry name" value="FOLYLPOLYGLUTAMATE SYNTHASE-RELATED"/>
    <property type="match status" value="1"/>
</dbReference>
<proteinExistence type="inferred from homology"/>
<evidence type="ECO:0000256" key="3">
    <source>
        <dbReference type="ARBA" id="ARBA00013025"/>
    </source>
</evidence>
<evidence type="ECO:0000256" key="5">
    <source>
        <dbReference type="ARBA" id="ARBA00022723"/>
    </source>
</evidence>
<dbReference type="GO" id="GO:0005524">
    <property type="term" value="F:ATP binding"/>
    <property type="evidence" value="ECO:0007669"/>
    <property type="project" value="UniProtKB-KW"/>
</dbReference>
<feature type="domain" description="Mur ligase C-terminal" evidence="12">
    <location>
        <begin position="293"/>
        <end position="406"/>
    </location>
</feature>
<accession>A0A7L7KTN9</accession>
<dbReference type="AlphaFoldDB" id="A0A7L7KTN9"/>
<name>A0A7L7KTN9_9MOLU</name>
<dbReference type="Gene3D" id="3.90.190.20">
    <property type="entry name" value="Mur ligase, C-terminal domain"/>
    <property type="match status" value="1"/>
</dbReference>
<reference evidence="14 15" key="1">
    <citation type="submission" date="2020-02" db="EMBL/GenBank/DDBJ databases">
        <authorList>
            <person name="Zheng R.K."/>
            <person name="Sun C.M."/>
        </authorList>
    </citation>
    <scope>NUCLEOTIDE SEQUENCE [LARGE SCALE GENOMIC DNA]</scope>
    <source>
        <strain evidence="15">zrk13</strain>
    </source>
</reference>
<dbReference type="Gene3D" id="3.40.1190.10">
    <property type="entry name" value="Mur-like, catalytic domain"/>
    <property type="match status" value="1"/>
</dbReference>
<evidence type="ECO:0000256" key="9">
    <source>
        <dbReference type="ARBA" id="ARBA00030592"/>
    </source>
</evidence>
<evidence type="ECO:0000259" key="12">
    <source>
        <dbReference type="Pfam" id="PF02875"/>
    </source>
</evidence>
<dbReference type="NCBIfam" id="TIGR01499">
    <property type="entry name" value="folC"/>
    <property type="match status" value="1"/>
</dbReference>
<keyword evidence="7 11" id="KW-0067">ATP-binding</keyword>
<sequence length="417" mass="47850">MFKTLQPAIEWIESVKRFGDKLDLSRMNIACEKLGHPERTLRVIHVAGTNGKGSTVTFLKHALLEQGYHVGTFISPYIIRFNERITVDYNDIDDEELLVYINQVYSLYHEVLHEYNQVITFFELITLISFLYFRDQQLDFCIYEVGLGGRLDATNVVQPIMTVITSISYDHMGVLGNTLESIAFNKLGIVKDKIPLVTAVTNEELIPVFESVTTSHDSDLIILSPDDITNITYGPTTSFTYKDEEYHIDLLGTHQVTNACLAIEVLTQMQQRDLVRITNNSIKQGLKAAYWPGRMERFGNIILDGAHNIGGIEALKDTMETYFKNFYVKVLYTSMTDKEYFDNIQVLEQFADEIYFTEFDYPRCEDAQTLYDVSNHPKKFLVPNAIAALQVLRQLEANELLLITGSLYFISYIRKEL</sequence>
<dbReference type="GO" id="GO:0005737">
    <property type="term" value="C:cytoplasm"/>
    <property type="evidence" value="ECO:0007669"/>
    <property type="project" value="TreeGrafter"/>
</dbReference>
<dbReference type="GO" id="GO:0046872">
    <property type="term" value="F:metal ion binding"/>
    <property type="evidence" value="ECO:0007669"/>
    <property type="project" value="UniProtKB-KW"/>
</dbReference>
<keyword evidence="5" id="KW-0479">Metal-binding</keyword>
<dbReference type="SUPFAM" id="SSF53244">
    <property type="entry name" value="MurD-like peptide ligases, peptide-binding domain"/>
    <property type="match status" value="1"/>
</dbReference>
<dbReference type="EC" id="6.3.2.17" evidence="3"/>
<dbReference type="Proteomes" id="UP000514720">
    <property type="component" value="Chromosome"/>
</dbReference>
<comment type="catalytic activity">
    <reaction evidence="10">
        <text>(6S)-5,6,7,8-tetrahydrofolyl-(gamma-L-Glu)(n) + L-glutamate + ATP = (6S)-5,6,7,8-tetrahydrofolyl-(gamma-L-Glu)(n+1) + ADP + phosphate + H(+)</text>
        <dbReference type="Rhea" id="RHEA:10580"/>
        <dbReference type="Rhea" id="RHEA-COMP:14738"/>
        <dbReference type="Rhea" id="RHEA-COMP:14740"/>
        <dbReference type="ChEBI" id="CHEBI:15378"/>
        <dbReference type="ChEBI" id="CHEBI:29985"/>
        <dbReference type="ChEBI" id="CHEBI:30616"/>
        <dbReference type="ChEBI" id="CHEBI:43474"/>
        <dbReference type="ChEBI" id="CHEBI:141005"/>
        <dbReference type="ChEBI" id="CHEBI:456216"/>
        <dbReference type="EC" id="6.3.2.17"/>
    </reaction>
</comment>
<keyword evidence="15" id="KW-1185">Reference proteome</keyword>
<keyword evidence="6 11" id="KW-0547">Nucleotide-binding</keyword>
<evidence type="ECO:0000256" key="7">
    <source>
        <dbReference type="ARBA" id="ARBA00022840"/>
    </source>
</evidence>
<dbReference type="PIRSF" id="PIRSF001563">
    <property type="entry name" value="Folylpolyglu_synth"/>
    <property type="match status" value="1"/>
</dbReference>
<dbReference type="KEGG" id="xcl:G4Z02_08535"/>
<dbReference type="InterPro" id="IPR001645">
    <property type="entry name" value="Folylpolyglutamate_synth"/>
</dbReference>
<dbReference type="InterPro" id="IPR036615">
    <property type="entry name" value="Mur_ligase_C_dom_sf"/>
</dbReference>
<evidence type="ECO:0000256" key="4">
    <source>
        <dbReference type="ARBA" id="ARBA00022598"/>
    </source>
</evidence>
<dbReference type="Pfam" id="PF08245">
    <property type="entry name" value="Mur_ligase_M"/>
    <property type="match status" value="1"/>
</dbReference>
<dbReference type="InterPro" id="IPR013221">
    <property type="entry name" value="Mur_ligase_cen"/>
</dbReference>
<dbReference type="GO" id="GO:0008841">
    <property type="term" value="F:dihydrofolate synthase activity"/>
    <property type="evidence" value="ECO:0007669"/>
    <property type="project" value="TreeGrafter"/>
</dbReference>
<protein>
    <recommendedName>
        <fullName evidence="3">tetrahydrofolate synthase</fullName>
        <ecNumber evidence="3">6.3.2.17</ecNumber>
    </recommendedName>
    <alternativeName>
        <fullName evidence="9">Tetrahydrofolylpolyglutamate synthase</fullName>
    </alternativeName>
</protein>
<evidence type="ECO:0000256" key="11">
    <source>
        <dbReference type="PIRNR" id="PIRNR001563"/>
    </source>
</evidence>
<comment type="cofactor">
    <cofactor evidence="1">
        <name>Mg(2+)</name>
        <dbReference type="ChEBI" id="CHEBI:18420"/>
    </cofactor>
</comment>
<evidence type="ECO:0000256" key="6">
    <source>
        <dbReference type="ARBA" id="ARBA00022741"/>
    </source>
</evidence>
<dbReference type="FunFam" id="3.40.1190.10:FF:000011">
    <property type="entry name" value="Folylpolyglutamate synthase/dihydrofolate synthase"/>
    <property type="match status" value="1"/>
</dbReference>
<dbReference type="InterPro" id="IPR036565">
    <property type="entry name" value="Mur-like_cat_sf"/>
</dbReference>
<evidence type="ECO:0000313" key="14">
    <source>
        <dbReference type="EMBL" id="QMS85789.1"/>
    </source>
</evidence>
<dbReference type="PROSITE" id="PS01012">
    <property type="entry name" value="FOLYLPOLYGLU_SYNT_2"/>
    <property type="match status" value="1"/>
</dbReference>
<evidence type="ECO:0000256" key="8">
    <source>
        <dbReference type="ARBA" id="ARBA00022842"/>
    </source>
</evidence>
<keyword evidence="4 11" id="KW-0436">Ligase</keyword>
<evidence type="ECO:0000313" key="15">
    <source>
        <dbReference type="Proteomes" id="UP000514720"/>
    </source>
</evidence>
<dbReference type="RefSeq" id="WP_258877597.1">
    <property type="nucleotide sequence ID" value="NZ_CP048914.1"/>
</dbReference>
<dbReference type="EMBL" id="CP048914">
    <property type="protein sequence ID" value="QMS85789.1"/>
    <property type="molecule type" value="Genomic_DNA"/>
</dbReference>
<dbReference type="Pfam" id="PF02875">
    <property type="entry name" value="Mur_ligase_C"/>
    <property type="match status" value="1"/>
</dbReference>
<dbReference type="PANTHER" id="PTHR11136:SF0">
    <property type="entry name" value="DIHYDROFOLATE SYNTHETASE-RELATED"/>
    <property type="match status" value="1"/>
</dbReference>
<gene>
    <name evidence="14" type="ORF">G4Z02_08535</name>
</gene>
<keyword evidence="8" id="KW-0460">Magnesium</keyword>
<evidence type="ECO:0000256" key="2">
    <source>
        <dbReference type="ARBA" id="ARBA00008276"/>
    </source>
</evidence>